<accession>A0A511YU54</accession>
<gene>
    <name evidence="1" type="ORF">AFE02nite_04580</name>
</gene>
<dbReference type="Proteomes" id="UP000321484">
    <property type="component" value="Unassembled WGS sequence"/>
</dbReference>
<dbReference type="RefSeq" id="WP_034244646.1">
    <property type="nucleotide sequence ID" value="NZ_BJYK01000001.1"/>
</dbReference>
<sequence>MPRARVVPWPPAAASALGVLGVVVALAGPHGSGVPGGQDGPERAVLDLVVAREQGACDDYVASTTPFFRDDPYLGAPTCEDVAAQAARYAALGPVEVEVVGTVHVDVDTAEVETVERFRVGTDDEYAIALAYRTRLVDGVWAVDHVDLTVLPGD</sequence>
<dbReference type="EMBL" id="BJYK01000001">
    <property type="protein sequence ID" value="GEN78724.1"/>
    <property type="molecule type" value="Genomic_DNA"/>
</dbReference>
<evidence type="ECO:0000313" key="2">
    <source>
        <dbReference type="Proteomes" id="UP000321484"/>
    </source>
</evidence>
<evidence type="ECO:0000313" key="1">
    <source>
        <dbReference type="EMBL" id="GEN78724.1"/>
    </source>
</evidence>
<protein>
    <submittedName>
        <fullName evidence="1">Uncharacterized protein</fullName>
    </submittedName>
</protein>
<organism evidence="1 2">
    <name type="scientific">Actinotalea fermentans</name>
    <dbReference type="NCBI Taxonomy" id="43671"/>
    <lineage>
        <taxon>Bacteria</taxon>
        <taxon>Bacillati</taxon>
        <taxon>Actinomycetota</taxon>
        <taxon>Actinomycetes</taxon>
        <taxon>Micrococcales</taxon>
        <taxon>Cellulomonadaceae</taxon>
        <taxon>Actinotalea</taxon>
    </lineage>
</organism>
<name>A0A511YU54_9CELL</name>
<keyword evidence="2" id="KW-1185">Reference proteome</keyword>
<comment type="caution">
    <text evidence="1">The sequence shown here is derived from an EMBL/GenBank/DDBJ whole genome shotgun (WGS) entry which is preliminary data.</text>
</comment>
<reference evidence="1 2" key="1">
    <citation type="submission" date="2019-07" db="EMBL/GenBank/DDBJ databases">
        <title>Whole genome shotgun sequence of Actinotalea fermentans NBRC 105374.</title>
        <authorList>
            <person name="Hosoyama A."/>
            <person name="Uohara A."/>
            <person name="Ohji S."/>
            <person name="Ichikawa N."/>
        </authorList>
    </citation>
    <scope>NUCLEOTIDE SEQUENCE [LARGE SCALE GENOMIC DNA]</scope>
    <source>
        <strain evidence="1 2">NBRC 105374</strain>
    </source>
</reference>
<proteinExistence type="predicted"/>
<dbReference type="AlphaFoldDB" id="A0A511YU54"/>